<protein>
    <submittedName>
        <fullName evidence="4">Glycoside hydrolase family 13 protein</fullName>
    </submittedName>
</protein>
<evidence type="ECO:0000256" key="1">
    <source>
        <dbReference type="ARBA" id="ARBA00022801"/>
    </source>
</evidence>
<dbReference type="Gene3D" id="3.20.20.80">
    <property type="entry name" value="Glycosidases"/>
    <property type="match status" value="1"/>
</dbReference>
<proteinExistence type="predicted"/>
<sequence>MKIEHNSHNAFCRTPFGAAPCVSDVTLRLLLGDGMWPDSVLLRYAIGESAHTLPMHFHSHMLGANVFEAVLTLPSEPCLVFYSFEASFGGSAVYYGNNPQRRGGLGAQYLQDPIPYQITVYDGGFHTPDWLKEGVMYQIFPDRFAKSTAYAPPVERDDIIRREWGDTPYHTPGQFGGTYLANDMFGGSLAGILEKLPYLADLGVTVLYLNPIFEAFSNHKYDTGDYEKVDPMFGDEELFTKLCAAAKELGIRVILDGVFNHTGSDSKYFNKDGKYPATGAYQSKQSPYFDWYSFSEYPDKYECWWGIKTLPRVKAMTPSYLDYILTGENAVIKQWIRRGASGWRLDVVDELPDEFVKILRRELKQENPDAAIIGEVWEDASNKTSYGSLREYFGGRELDSVMNYPLRAAMIAFVMGKIDAVEFNSILFSLYENYPREAFFAAMNFLSSHDTPRVYTVLSGAPDGLTREQQAAYTLTPQQHEAAQRRIRLITQLQFALPGLPSIFYGDEIGTEGFGDPFCRACFDWGKADGELHAFFRSVIAMRKQSPALARGEYTPIYGGGQTCGFLRYTPTDACFVLINTDETLTWNAPVELGRFGICRLERDGVTLTAENGRFALSIGPMCFQLYHAKTKEEQQ</sequence>
<dbReference type="Gene3D" id="2.60.40.10">
    <property type="entry name" value="Immunoglobulins"/>
    <property type="match status" value="1"/>
</dbReference>
<evidence type="ECO:0000256" key="2">
    <source>
        <dbReference type="ARBA" id="ARBA00023295"/>
    </source>
</evidence>
<dbReference type="InterPro" id="IPR006047">
    <property type="entry name" value="GH13_cat_dom"/>
</dbReference>
<dbReference type="SMART" id="SM00642">
    <property type="entry name" value="Aamy"/>
    <property type="match status" value="1"/>
</dbReference>
<dbReference type="InterPro" id="IPR045857">
    <property type="entry name" value="O16G_dom_2"/>
</dbReference>
<dbReference type="CDD" id="cd11338">
    <property type="entry name" value="AmyAc_CMD"/>
    <property type="match status" value="1"/>
</dbReference>
<dbReference type="SUPFAM" id="SSF51445">
    <property type="entry name" value="(Trans)glycosidases"/>
    <property type="match status" value="1"/>
</dbReference>
<dbReference type="InterPro" id="IPR013783">
    <property type="entry name" value="Ig-like_fold"/>
</dbReference>
<comment type="caution">
    <text evidence="4">The sequence shown here is derived from an EMBL/GenBank/DDBJ whole genome shotgun (WGS) entry which is preliminary data.</text>
</comment>
<gene>
    <name evidence="4" type="ORF">IAC74_02825</name>
</gene>
<dbReference type="Proteomes" id="UP000886743">
    <property type="component" value="Unassembled WGS sequence"/>
</dbReference>
<dbReference type="Gene3D" id="3.90.400.10">
    <property type="entry name" value="Oligo-1,6-glucosidase, Domain 2"/>
    <property type="match status" value="1"/>
</dbReference>
<dbReference type="PANTHER" id="PTHR10357">
    <property type="entry name" value="ALPHA-AMYLASE FAMILY MEMBER"/>
    <property type="match status" value="1"/>
</dbReference>
<dbReference type="Pfam" id="PF00128">
    <property type="entry name" value="Alpha-amylase"/>
    <property type="match status" value="1"/>
</dbReference>
<dbReference type="PANTHER" id="PTHR10357:SF210">
    <property type="entry name" value="MALTODEXTRIN GLUCOSIDASE"/>
    <property type="match status" value="1"/>
</dbReference>
<name>A0A9D1SZN3_9FIRM</name>
<organism evidence="4 5">
    <name type="scientific">Candidatus Aphodoplasma excrementigallinarum</name>
    <dbReference type="NCBI Taxonomy" id="2840673"/>
    <lineage>
        <taxon>Bacteria</taxon>
        <taxon>Bacillati</taxon>
        <taxon>Bacillota</taxon>
        <taxon>Clostridia</taxon>
        <taxon>Eubacteriales</taxon>
        <taxon>Candidatus Aphodoplasma</taxon>
    </lineage>
</organism>
<reference evidence="4" key="1">
    <citation type="submission" date="2020-10" db="EMBL/GenBank/DDBJ databases">
        <authorList>
            <person name="Gilroy R."/>
        </authorList>
    </citation>
    <scope>NUCLEOTIDE SEQUENCE</scope>
    <source>
        <strain evidence="4">4920</strain>
    </source>
</reference>
<keyword evidence="1 4" id="KW-0378">Hydrolase</keyword>
<dbReference type="GO" id="GO:0016798">
    <property type="term" value="F:hydrolase activity, acting on glycosyl bonds"/>
    <property type="evidence" value="ECO:0007669"/>
    <property type="project" value="UniProtKB-KW"/>
</dbReference>
<keyword evidence="2" id="KW-0326">Glycosidase</keyword>
<dbReference type="EMBL" id="DVOF01000084">
    <property type="protein sequence ID" value="HIV02484.1"/>
    <property type="molecule type" value="Genomic_DNA"/>
</dbReference>
<reference evidence="4" key="2">
    <citation type="journal article" date="2021" name="PeerJ">
        <title>Extensive microbial diversity within the chicken gut microbiome revealed by metagenomics and culture.</title>
        <authorList>
            <person name="Gilroy R."/>
            <person name="Ravi A."/>
            <person name="Getino M."/>
            <person name="Pursley I."/>
            <person name="Horton D.L."/>
            <person name="Alikhan N.F."/>
            <person name="Baker D."/>
            <person name="Gharbi K."/>
            <person name="Hall N."/>
            <person name="Watson M."/>
            <person name="Adriaenssens E.M."/>
            <person name="Foster-Nyarko E."/>
            <person name="Jarju S."/>
            <person name="Secka A."/>
            <person name="Antonio M."/>
            <person name="Oren A."/>
            <person name="Chaudhuri R.R."/>
            <person name="La Ragione R."/>
            <person name="Hildebrand F."/>
            <person name="Pallen M.J."/>
        </authorList>
    </citation>
    <scope>NUCLEOTIDE SEQUENCE</scope>
    <source>
        <strain evidence="4">4920</strain>
    </source>
</reference>
<accession>A0A9D1SZN3</accession>
<evidence type="ECO:0000313" key="5">
    <source>
        <dbReference type="Proteomes" id="UP000886743"/>
    </source>
</evidence>
<dbReference type="GO" id="GO:0005975">
    <property type="term" value="P:carbohydrate metabolic process"/>
    <property type="evidence" value="ECO:0007669"/>
    <property type="project" value="InterPro"/>
</dbReference>
<feature type="domain" description="Glycosyl hydrolase family 13 catalytic" evidence="3">
    <location>
        <begin position="138"/>
        <end position="543"/>
    </location>
</feature>
<dbReference type="AlphaFoldDB" id="A0A9D1SZN3"/>
<dbReference type="InterPro" id="IPR017853">
    <property type="entry name" value="GH"/>
</dbReference>
<evidence type="ECO:0000313" key="4">
    <source>
        <dbReference type="EMBL" id="HIV02484.1"/>
    </source>
</evidence>
<evidence type="ECO:0000259" key="3">
    <source>
        <dbReference type="SMART" id="SM00642"/>
    </source>
</evidence>